<dbReference type="GO" id="GO:0008270">
    <property type="term" value="F:zinc ion binding"/>
    <property type="evidence" value="ECO:0007669"/>
    <property type="project" value="InterPro"/>
</dbReference>
<sequence length="599" mass="68251">MKQAKAHQEEKLPLPGSESWNTLPWRKLEQHVYRLQKRIFQAEQHGNVKAVHTLQKLLMKSRAARLLAVRRVTQDNQGKHTAGIDGIKTVMPKQRLVMAERLHPKQWKRHKAKPVRRVYIPKPGKPEKRPLGIPVMQDRAHQALVKMALEPQWEAIFEPNSYGFRPGRSCHDAIAAIYVIIAQKAKYVLDADLKGCFDNIDHEALLCKLRTFPALRREIKAWLKAGCIDNGVFEESKAGTPQGGVISPVLANIALHGMETCVQQAFNAKEGKPHFVRYADEFVVFHPRLEGVQKAQKVLEEWIKGIGLEMKPSKTKITHTLEQYQGQVGFDFLGWHVRQYPVGKNRSAIVGGSRKLLGFKTFIKPSQEAVKGHMVATREVIRHNRAAPQGKVIKELNPIIKGWTNYHRTVVSKETFNRCDHLLYLQLASWAGYRHPNKGKRWIAQKYWHVHDRQGWKFSDGKSKLWNHSQTAIQRHAKVRGAASPYDGNLLYWSQRLHKHPMMNGIKAKLLQKQGGKCRWCELLFKDGDIIEVDHITPKSEGGGEELSNKFALHRHCHDDRHAKRVNGTSDKGYILEEPCEVKISSTVLQTSAGGDSCA</sequence>
<accession>A0A4P6JRI8</accession>
<evidence type="ECO:0000259" key="1">
    <source>
        <dbReference type="PROSITE" id="PS50878"/>
    </source>
</evidence>
<dbReference type="InterPro" id="IPR003615">
    <property type="entry name" value="HNH_nuc"/>
</dbReference>
<dbReference type="RefSeq" id="WP_129888976.1">
    <property type="nucleotide sequence ID" value="NZ_CP035758.1"/>
</dbReference>
<dbReference type="Pfam" id="PF13655">
    <property type="entry name" value="RVT_N"/>
    <property type="match status" value="1"/>
</dbReference>
<keyword evidence="2" id="KW-0548">Nucleotidyltransferase</keyword>
<dbReference type="GO" id="GO:0003964">
    <property type="term" value="F:RNA-directed DNA polymerase activity"/>
    <property type="evidence" value="ECO:0007669"/>
    <property type="project" value="UniProtKB-KW"/>
</dbReference>
<dbReference type="KEGG" id="kbs:EPA93_18750"/>
<dbReference type="PANTHER" id="PTHR34047:SF10">
    <property type="entry name" value="GROUP II INTRON-ASSOCIATED OPEN READING FRAME"/>
    <property type="match status" value="1"/>
</dbReference>
<dbReference type="EC" id="2.7.7.49" evidence="2"/>
<keyword evidence="2" id="KW-0695">RNA-directed DNA polymerase</keyword>
<feature type="domain" description="Reverse transcriptase" evidence="1">
    <location>
        <begin position="101"/>
        <end position="337"/>
    </location>
</feature>
<dbReference type="SMART" id="SM00507">
    <property type="entry name" value="HNHc"/>
    <property type="match status" value="1"/>
</dbReference>
<dbReference type="InterPro" id="IPR051083">
    <property type="entry name" value="GrpII_Intron_Splice-Mob/Def"/>
</dbReference>
<dbReference type="CDD" id="cd00085">
    <property type="entry name" value="HNHc"/>
    <property type="match status" value="1"/>
</dbReference>
<dbReference type="GO" id="GO:0004519">
    <property type="term" value="F:endonuclease activity"/>
    <property type="evidence" value="ECO:0007669"/>
    <property type="project" value="InterPro"/>
</dbReference>
<dbReference type="OrthoDB" id="136730at2"/>
<dbReference type="InterPro" id="IPR025960">
    <property type="entry name" value="RVT_N"/>
</dbReference>
<dbReference type="InterPro" id="IPR043502">
    <property type="entry name" value="DNA/RNA_pol_sf"/>
</dbReference>
<dbReference type="Pfam" id="PF08388">
    <property type="entry name" value="GIIM"/>
    <property type="match status" value="1"/>
</dbReference>
<dbReference type="PANTHER" id="PTHR34047">
    <property type="entry name" value="NUCLEAR INTRON MATURASE 1, MITOCHONDRIAL-RELATED"/>
    <property type="match status" value="1"/>
</dbReference>
<dbReference type="Pfam" id="PF00078">
    <property type="entry name" value="RVT_1"/>
    <property type="match status" value="1"/>
</dbReference>
<name>A0A4P6JRI8_KTERU</name>
<dbReference type="AlphaFoldDB" id="A0A4P6JRI8"/>
<gene>
    <name evidence="2" type="primary">ltrA</name>
    <name evidence="2" type="ORF">EPA93_18750</name>
</gene>
<keyword evidence="2" id="KW-0808">Transferase</keyword>
<proteinExistence type="predicted"/>
<dbReference type="NCBIfam" id="TIGR04416">
    <property type="entry name" value="group_II_RT_mat"/>
    <property type="match status" value="1"/>
</dbReference>
<dbReference type="GO" id="GO:0003676">
    <property type="term" value="F:nucleic acid binding"/>
    <property type="evidence" value="ECO:0007669"/>
    <property type="project" value="InterPro"/>
</dbReference>
<dbReference type="EMBL" id="CP035758">
    <property type="protein sequence ID" value="QBD77923.1"/>
    <property type="molecule type" value="Genomic_DNA"/>
</dbReference>
<dbReference type="CDD" id="cd01651">
    <property type="entry name" value="RT_G2_intron"/>
    <property type="match status" value="1"/>
</dbReference>
<dbReference type="InterPro" id="IPR000477">
    <property type="entry name" value="RT_dom"/>
</dbReference>
<dbReference type="InterPro" id="IPR030931">
    <property type="entry name" value="Group_II_RT_mat"/>
</dbReference>
<protein>
    <submittedName>
        <fullName evidence="2">Group II intron reverse transcriptase/maturase</fullName>
        <ecNumber evidence="2">2.7.7.49</ecNumber>
    </submittedName>
</protein>
<evidence type="ECO:0000313" key="2">
    <source>
        <dbReference type="EMBL" id="QBD77923.1"/>
    </source>
</evidence>
<reference evidence="2 3" key="1">
    <citation type="submission" date="2019-01" db="EMBL/GenBank/DDBJ databases">
        <title>Ktedonosporobacter rubrisoli SCAWS-G2.</title>
        <authorList>
            <person name="Huang Y."/>
            <person name="Yan B."/>
        </authorList>
    </citation>
    <scope>NUCLEOTIDE SEQUENCE [LARGE SCALE GENOMIC DNA]</scope>
    <source>
        <strain evidence="2 3">SCAWS-G2</strain>
    </source>
</reference>
<dbReference type="InterPro" id="IPR013597">
    <property type="entry name" value="Mat_intron_G2"/>
</dbReference>
<organism evidence="2 3">
    <name type="scientific">Ktedonosporobacter rubrisoli</name>
    <dbReference type="NCBI Taxonomy" id="2509675"/>
    <lineage>
        <taxon>Bacteria</taxon>
        <taxon>Bacillati</taxon>
        <taxon>Chloroflexota</taxon>
        <taxon>Ktedonobacteria</taxon>
        <taxon>Ktedonobacterales</taxon>
        <taxon>Ktedonosporobacteraceae</taxon>
        <taxon>Ktedonosporobacter</taxon>
    </lineage>
</organism>
<dbReference type="SUPFAM" id="SSF56672">
    <property type="entry name" value="DNA/RNA polymerases"/>
    <property type="match status" value="1"/>
</dbReference>
<evidence type="ECO:0000313" key="3">
    <source>
        <dbReference type="Proteomes" id="UP000290365"/>
    </source>
</evidence>
<dbReference type="Pfam" id="PF01844">
    <property type="entry name" value="HNH"/>
    <property type="match status" value="1"/>
</dbReference>
<dbReference type="InterPro" id="IPR002711">
    <property type="entry name" value="HNH"/>
</dbReference>
<dbReference type="PROSITE" id="PS50878">
    <property type="entry name" value="RT_POL"/>
    <property type="match status" value="1"/>
</dbReference>
<dbReference type="Proteomes" id="UP000290365">
    <property type="component" value="Chromosome"/>
</dbReference>
<keyword evidence="3" id="KW-1185">Reference proteome</keyword>
<dbReference type="Gene3D" id="1.10.30.50">
    <property type="match status" value="1"/>
</dbReference>